<reference evidence="2" key="1">
    <citation type="submission" date="2025-08" db="UniProtKB">
        <authorList>
            <consortium name="RefSeq"/>
        </authorList>
    </citation>
    <scope>IDENTIFICATION</scope>
</reference>
<feature type="non-terminal residue" evidence="2">
    <location>
        <position position="1"/>
    </location>
</feature>
<dbReference type="AlphaFoldDB" id="A0A6J1W218"/>
<dbReference type="RefSeq" id="XP_026549311.1">
    <property type="nucleotide sequence ID" value="XM_026693526.1"/>
</dbReference>
<dbReference type="KEGG" id="nss:113431175"/>
<dbReference type="Proteomes" id="UP000504612">
    <property type="component" value="Unplaced"/>
</dbReference>
<gene>
    <name evidence="2" type="primary">LOC113431175</name>
</gene>
<dbReference type="GeneID" id="113431175"/>
<sequence>AISEDEWNLLYVAVTRAKKCLIIPKRLANILKKTKDYCVQFELATAGGNTTPLVCSEGECRNSIPADSLLIQKRVHFFNMDGTETPEGFLCLSCACSKHGPIAQLAGSSRMDQVVPRLPEGTEVPPEVQSLLEDF</sequence>
<proteinExistence type="predicted"/>
<organism evidence="1 2">
    <name type="scientific">Notechis scutatus</name>
    <name type="common">mainland tiger snake</name>
    <dbReference type="NCBI Taxonomy" id="8663"/>
    <lineage>
        <taxon>Eukaryota</taxon>
        <taxon>Metazoa</taxon>
        <taxon>Chordata</taxon>
        <taxon>Craniata</taxon>
        <taxon>Vertebrata</taxon>
        <taxon>Euteleostomi</taxon>
        <taxon>Lepidosauria</taxon>
        <taxon>Squamata</taxon>
        <taxon>Bifurcata</taxon>
        <taxon>Unidentata</taxon>
        <taxon>Episquamata</taxon>
        <taxon>Toxicofera</taxon>
        <taxon>Serpentes</taxon>
        <taxon>Colubroidea</taxon>
        <taxon>Elapidae</taxon>
        <taxon>Hydrophiinae</taxon>
        <taxon>Notechis</taxon>
    </lineage>
</organism>
<name>A0A6J1W218_9SAUR</name>
<accession>A0A6J1W218</accession>
<keyword evidence="1" id="KW-1185">Reference proteome</keyword>
<dbReference type="InterPro" id="IPR027417">
    <property type="entry name" value="P-loop_NTPase"/>
</dbReference>
<dbReference type="Gene3D" id="3.40.50.300">
    <property type="entry name" value="P-loop containing nucleotide triphosphate hydrolases"/>
    <property type="match status" value="1"/>
</dbReference>
<evidence type="ECO:0000313" key="2">
    <source>
        <dbReference type="RefSeq" id="XP_026549311.1"/>
    </source>
</evidence>
<protein>
    <submittedName>
        <fullName evidence="2">F-box DNA helicase 1-like</fullName>
    </submittedName>
</protein>
<evidence type="ECO:0000313" key="1">
    <source>
        <dbReference type="Proteomes" id="UP000504612"/>
    </source>
</evidence>
<dbReference type="SUPFAM" id="SSF52540">
    <property type="entry name" value="P-loop containing nucleoside triphosphate hydrolases"/>
    <property type="match status" value="1"/>
</dbReference>